<evidence type="ECO:0000259" key="11">
    <source>
        <dbReference type="PROSITE" id="PS51123"/>
    </source>
</evidence>
<reference evidence="12 13" key="1">
    <citation type="submission" date="2023-04" db="EMBL/GenBank/DDBJ databases">
        <title>A long-awaited taxogenomic arrangement of the family Halomonadaceae.</title>
        <authorList>
            <person name="De La Haba R."/>
            <person name="Chuvochina M."/>
            <person name="Wittouck S."/>
            <person name="Arahal D.R."/>
            <person name="Sanchez-Porro C."/>
            <person name="Hugenholtz P."/>
            <person name="Ventosa A."/>
        </authorList>
    </citation>
    <scope>NUCLEOTIDE SEQUENCE [LARGE SCALE GENOMIC DNA]</scope>
    <source>
        <strain evidence="12 13">DSM 26770</strain>
    </source>
</reference>
<dbReference type="CDD" id="cd07185">
    <property type="entry name" value="OmpA_C-like"/>
    <property type="match status" value="1"/>
</dbReference>
<dbReference type="Proteomes" id="UP001251374">
    <property type="component" value="Unassembled WGS sequence"/>
</dbReference>
<evidence type="ECO:0000256" key="6">
    <source>
        <dbReference type="ARBA" id="ARBA00023136"/>
    </source>
</evidence>
<dbReference type="InterPro" id="IPR003423">
    <property type="entry name" value="OMP_efflux"/>
</dbReference>
<dbReference type="PRINTS" id="PR01021">
    <property type="entry name" value="OMPADOMAIN"/>
</dbReference>
<evidence type="ECO:0000256" key="5">
    <source>
        <dbReference type="ARBA" id="ARBA00022692"/>
    </source>
</evidence>
<dbReference type="Gene3D" id="1.20.1600.10">
    <property type="entry name" value="Outer membrane efflux proteins (OEP)"/>
    <property type="match status" value="1"/>
</dbReference>
<dbReference type="NCBIfam" id="TIGR01844">
    <property type="entry name" value="type_I_sec_TolC"/>
    <property type="match status" value="1"/>
</dbReference>
<feature type="chain" id="PRO_5046785149" evidence="10">
    <location>
        <begin position="40"/>
        <end position="774"/>
    </location>
</feature>
<comment type="similarity">
    <text evidence="2">Belongs to the outer membrane factor (OMF) (TC 1.B.17) family.</text>
</comment>
<protein>
    <submittedName>
        <fullName evidence="12">TolC family outer membrane protein</fullName>
    </submittedName>
</protein>
<dbReference type="InterPro" id="IPR010130">
    <property type="entry name" value="T1SS_OMP_TolC"/>
</dbReference>
<dbReference type="Gene3D" id="3.30.70.1070">
    <property type="entry name" value="Sporulation related repeat"/>
    <property type="match status" value="1"/>
</dbReference>
<evidence type="ECO:0000256" key="9">
    <source>
        <dbReference type="SAM" id="MobiDB-lite"/>
    </source>
</evidence>
<keyword evidence="7" id="KW-0998">Cell outer membrane</keyword>
<dbReference type="EMBL" id="JARWAM010000032">
    <property type="protein sequence ID" value="MDR5907817.1"/>
    <property type="molecule type" value="Genomic_DNA"/>
</dbReference>
<keyword evidence="13" id="KW-1185">Reference proteome</keyword>
<feature type="domain" description="OmpA-like" evidence="11">
    <location>
        <begin position="499"/>
        <end position="617"/>
    </location>
</feature>
<sequence>MKSFSVPQFRRRFPILTRHAAFGAAALGLMAGAALPVAAQAPSGLAGMSSPGSSDLREVVQRAVSTNPEVRAAYNGFRASTNEVDIARGGYLPSVDVTAGVGIEDREGDGRGSFDTDFAELSLTQMIYDGFATRSEVERLDRAKLVRYYELLGASEEVALEAARAYQDVRRYRELVELARDNYREHMRVFNQIEERVGSGAGRRVDLEQISGRLALAESNLMTEASNLHDVSSRYQRLVGDLPAESLAPAPSLDAELPPSVNDAVRMAYEGNPNFHAAIENIESARAEQAGTRSAFQPRLEFRARTGSNNQSDFTGRRDQHVAELVATMNLYRGGSDRASFRRASDLVEQSIDLRDVECVNLRQTTQIAYNDTQRLREQMQYLNEHRQSIDRVRGAYQQQFDIGQRTLLDVLDSENEYFEASRAYINAEYDVAIADARTLAAMGKLMPALGVMRDDTPSLAELSSDGVTINADDICPAQGPAGFTLEDLTGDLSVSAPTRAPDVTISADALFAVNSAELSAAARGELNELAAQIRQRDDLARVFIAGHADSTGSDAINDPLSEARARSVAEYLASQGVSPGLLQSRGYGSNNPVASNDTVEGRRQNRRVEVTLETNGENLDMTGTPLRSRDLSARWSFERPAASEAPVAEVPAAEPASAMAAGVASTPALRWDQQVAATNVDADALAEAADMALPEAPADSLVQVVAVSSAERAAELEAQLSAELGGPVRVSNGGRLYSVQLGPVARSEAEALRGRVAGLGFAEAYLISADNPS</sequence>
<evidence type="ECO:0000256" key="2">
    <source>
        <dbReference type="ARBA" id="ARBA00007613"/>
    </source>
</evidence>
<dbReference type="InterPro" id="IPR051906">
    <property type="entry name" value="TolC-like"/>
</dbReference>
<dbReference type="InterPro" id="IPR007730">
    <property type="entry name" value="SPOR-like_dom"/>
</dbReference>
<dbReference type="InterPro" id="IPR036680">
    <property type="entry name" value="SPOR-like_sf"/>
</dbReference>
<accession>A0ABU1HK08</accession>
<dbReference type="SUPFAM" id="SSF103088">
    <property type="entry name" value="OmpA-like"/>
    <property type="match status" value="1"/>
</dbReference>
<gene>
    <name evidence="12" type="ORF">QC821_21305</name>
</gene>
<dbReference type="SUPFAM" id="SSF110997">
    <property type="entry name" value="Sporulation related repeat"/>
    <property type="match status" value="1"/>
</dbReference>
<keyword evidence="5" id="KW-0812">Transmembrane</keyword>
<evidence type="ECO:0000313" key="13">
    <source>
        <dbReference type="Proteomes" id="UP001251374"/>
    </source>
</evidence>
<dbReference type="Gene3D" id="3.30.1330.60">
    <property type="entry name" value="OmpA-like domain"/>
    <property type="match status" value="1"/>
</dbReference>
<feature type="region of interest" description="Disordered" evidence="9">
    <location>
        <begin position="582"/>
        <end position="605"/>
    </location>
</feature>
<evidence type="ECO:0000256" key="8">
    <source>
        <dbReference type="PROSITE-ProRule" id="PRU00473"/>
    </source>
</evidence>
<evidence type="ECO:0000313" key="12">
    <source>
        <dbReference type="EMBL" id="MDR5907817.1"/>
    </source>
</evidence>
<dbReference type="PANTHER" id="PTHR30026:SF22">
    <property type="entry name" value="OUTER MEMBRANE EFFLUX PROTEIN"/>
    <property type="match status" value="1"/>
</dbReference>
<dbReference type="PROSITE" id="PS01068">
    <property type="entry name" value="OMPA_1"/>
    <property type="match status" value="1"/>
</dbReference>
<dbReference type="RefSeq" id="WP_309725478.1">
    <property type="nucleotide sequence ID" value="NZ_JARWAM010000032.1"/>
</dbReference>
<organism evidence="12 13">
    <name type="scientific">Franzmannia qiaohouensis</name>
    <dbReference type="NCBI Taxonomy" id="1329370"/>
    <lineage>
        <taxon>Bacteria</taxon>
        <taxon>Pseudomonadati</taxon>
        <taxon>Pseudomonadota</taxon>
        <taxon>Gammaproteobacteria</taxon>
        <taxon>Oceanospirillales</taxon>
        <taxon>Halomonadaceae</taxon>
        <taxon>Franzmannia</taxon>
    </lineage>
</organism>
<dbReference type="SUPFAM" id="SSF56954">
    <property type="entry name" value="Outer membrane efflux proteins (OEP)"/>
    <property type="match status" value="1"/>
</dbReference>
<evidence type="ECO:0000256" key="3">
    <source>
        <dbReference type="ARBA" id="ARBA00022448"/>
    </source>
</evidence>
<dbReference type="InterPro" id="IPR006665">
    <property type="entry name" value="OmpA-like"/>
</dbReference>
<dbReference type="Pfam" id="PF02321">
    <property type="entry name" value="OEP"/>
    <property type="match status" value="2"/>
</dbReference>
<comment type="caution">
    <text evidence="12">The sequence shown here is derived from an EMBL/GenBank/DDBJ whole genome shotgun (WGS) entry which is preliminary data.</text>
</comment>
<keyword evidence="10" id="KW-0732">Signal</keyword>
<keyword evidence="6 8" id="KW-0472">Membrane</keyword>
<comment type="subcellular location">
    <subcellularLocation>
        <location evidence="1">Cell outer membrane</location>
    </subcellularLocation>
</comment>
<feature type="signal peptide" evidence="10">
    <location>
        <begin position="1"/>
        <end position="39"/>
    </location>
</feature>
<evidence type="ECO:0000256" key="10">
    <source>
        <dbReference type="SAM" id="SignalP"/>
    </source>
</evidence>
<feature type="compositionally biased region" description="Polar residues" evidence="9">
    <location>
        <begin position="587"/>
        <end position="599"/>
    </location>
</feature>
<dbReference type="InterPro" id="IPR006690">
    <property type="entry name" value="OMPA-like_CS"/>
</dbReference>
<dbReference type="InterPro" id="IPR036737">
    <property type="entry name" value="OmpA-like_sf"/>
</dbReference>
<keyword evidence="3" id="KW-0813">Transport</keyword>
<dbReference type="Pfam" id="PF05036">
    <property type="entry name" value="SPOR"/>
    <property type="match status" value="1"/>
</dbReference>
<evidence type="ECO:0000256" key="7">
    <source>
        <dbReference type="ARBA" id="ARBA00023237"/>
    </source>
</evidence>
<dbReference type="PRINTS" id="PR01023">
    <property type="entry name" value="NAFLGMOTY"/>
</dbReference>
<proteinExistence type="inferred from homology"/>
<evidence type="ECO:0000256" key="1">
    <source>
        <dbReference type="ARBA" id="ARBA00004442"/>
    </source>
</evidence>
<dbReference type="PROSITE" id="PS51123">
    <property type="entry name" value="OMPA_2"/>
    <property type="match status" value="1"/>
</dbReference>
<name>A0ABU1HK08_9GAMM</name>
<evidence type="ECO:0000256" key="4">
    <source>
        <dbReference type="ARBA" id="ARBA00022452"/>
    </source>
</evidence>
<keyword evidence="4" id="KW-1134">Transmembrane beta strand</keyword>
<dbReference type="PANTHER" id="PTHR30026">
    <property type="entry name" value="OUTER MEMBRANE PROTEIN TOLC"/>
    <property type="match status" value="1"/>
</dbReference>
<dbReference type="Pfam" id="PF00691">
    <property type="entry name" value="OmpA"/>
    <property type="match status" value="1"/>
</dbReference>
<dbReference type="InterPro" id="IPR006664">
    <property type="entry name" value="OMP_bac"/>
</dbReference>